<gene>
    <name evidence="8" type="ORF">ACFFNY_06695</name>
</gene>
<keyword evidence="4" id="KW-0564">Palmitate</keyword>
<evidence type="ECO:0000256" key="1">
    <source>
        <dbReference type="ARBA" id="ARBA00022475"/>
    </source>
</evidence>
<protein>
    <submittedName>
        <fullName evidence="8">Extracellular solute-binding protein</fullName>
    </submittedName>
</protein>
<dbReference type="Pfam" id="PF01547">
    <property type="entry name" value="SBP_bac_1"/>
    <property type="match status" value="1"/>
</dbReference>
<feature type="signal peptide" evidence="7">
    <location>
        <begin position="1"/>
        <end position="20"/>
    </location>
</feature>
<accession>A0ABV5VSJ1</accession>
<keyword evidence="5" id="KW-0449">Lipoprotein</keyword>
<sequence>MHRKTGTAALLLLTAAIVSACSGGAGMNGQTSKGGDQPDQAPATTPYSKLNQPLELTYYLNAGGYSQDAFMKGVGKALKEKFPNVTFKVYWRDKGTMLADLIASGTSIDIINASSGTVADLVELGLGQDISDLIASNRYDLSKLEPMAVEGMRKLSGGKLYGLPVQVSTTALFYNKDLFDKFGVAYPKDNMSWDEVYELAKKLTRTDGGNTYKGFGVSFSHLALMNQYAQELIDPKTEKAVLNNDNWRKIFNNVARFYQIPGNQPTIDELNSPSTAFNKNKNVAMMAMIGGSSFPPETTNWDVVSLPMLPEAKGVGSAPYSTYYAVPNTSKHRDEAFQVISWLTSEEYQQTLIDQGFIPVLKNKQYKEQMGKNVPALKGKHVDGVVPDQYASPITISPYMNLATAPLYAAFNSVALGEKDVSTALREAEEKANLDIAAKKAASK</sequence>
<evidence type="ECO:0000313" key="8">
    <source>
        <dbReference type="EMBL" id="MFB9751249.1"/>
    </source>
</evidence>
<evidence type="ECO:0000256" key="6">
    <source>
        <dbReference type="SAM" id="MobiDB-lite"/>
    </source>
</evidence>
<dbReference type="Proteomes" id="UP001589619">
    <property type="component" value="Unassembled WGS sequence"/>
</dbReference>
<dbReference type="SUPFAM" id="SSF53850">
    <property type="entry name" value="Periplasmic binding protein-like II"/>
    <property type="match status" value="1"/>
</dbReference>
<dbReference type="InterPro" id="IPR050490">
    <property type="entry name" value="Bact_solute-bd_prot1"/>
</dbReference>
<evidence type="ECO:0000256" key="2">
    <source>
        <dbReference type="ARBA" id="ARBA00022729"/>
    </source>
</evidence>
<proteinExistence type="predicted"/>
<feature type="chain" id="PRO_5046987793" evidence="7">
    <location>
        <begin position="21"/>
        <end position="444"/>
    </location>
</feature>
<dbReference type="PROSITE" id="PS51257">
    <property type="entry name" value="PROKAR_LIPOPROTEIN"/>
    <property type="match status" value="1"/>
</dbReference>
<comment type="caution">
    <text evidence="8">The sequence shown here is derived from an EMBL/GenBank/DDBJ whole genome shotgun (WGS) entry which is preliminary data.</text>
</comment>
<name>A0ABV5VSJ1_9BACL</name>
<dbReference type="PANTHER" id="PTHR43649:SF33">
    <property type="entry name" value="POLYGALACTURONAN_RHAMNOGALACTURONAN-BINDING PROTEIN YTCQ"/>
    <property type="match status" value="1"/>
</dbReference>
<evidence type="ECO:0000256" key="4">
    <source>
        <dbReference type="ARBA" id="ARBA00023139"/>
    </source>
</evidence>
<reference evidence="8 9" key="1">
    <citation type="submission" date="2024-09" db="EMBL/GenBank/DDBJ databases">
        <authorList>
            <person name="Sun Q."/>
            <person name="Mori K."/>
        </authorList>
    </citation>
    <scope>NUCLEOTIDE SEQUENCE [LARGE SCALE GENOMIC DNA]</scope>
    <source>
        <strain evidence="8 9">JCM 12520</strain>
    </source>
</reference>
<feature type="region of interest" description="Disordered" evidence="6">
    <location>
        <begin position="28"/>
        <end position="47"/>
    </location>
</feature>
<keyword evidence="9" id="KW-1185">Reference proteome</keyword>
<dbReference type="EMBL" id="JBHMAG010000005">
    <property type="protein sequence ID" value="MFB9751249.1"/>
    <property type="molecule type" value="Genomic_DNA"/>
</dbReference>
<dbReference type="InterPro" id="IPR006059">
    <property type="entry name" value="SBP"/>
</dbReference>
<evidence type="ECO:0000313" key="9">
    <source>
        <dbReference type="Proteomes" id="UP001589619"/>
    </source>
</evidence>
<dbReference type="PANTHER" id="PTHR43649">
    <property type="entry name" value="ARABINOSE-BINDING PROTEIN-RELATED"/>
    <property type="match status" value="1"/>
</dbReference>
<dbReference type="Gene3D" id="3.40.190.10">
    <property type="entry name" value="Periplasmic binding protein-like II"/>
    <property type="match status" value="1"/>
</dbReference>
<evidence type="ECO:0000256" key="5">
    <source>
        <dbReference type="ARBA" id="ARBA00023288"/>
    </source>
</evidence>
<evidence type="ECO:0000256" key="3">
    <source>
        <dbReference type="ARBA" id="ARBA00023136"/>
    </source>
</evidence>
<dbReference type="RefSeq" id="WP_344917195.1">
    <property type="nucleotide sequence ID" value="NZ_BAAAYO010000021.1"/>
</dbReference>
<keyword evidence="3" id="KW-0472">Membrane</keyword>
<organism evidence="8 9">
    <name type="scientific">Paenibacillus hodogayensis</name>
    <dbReference type="NCBI Taxonomy" id="279208"/>
    <lineage>
        <taxon>Bacteria</taxon>
        <taxon>Bacillati</taxon>
        <taxon>Bacillota</taxon>
        <taxon>Bacilli</taxon>
        <taxon>Bacillales</taxon>
        <taxon>Paenibacillaceae</taxon>
        <taxon>Paenibacillus</taxon>
    </lineage>
</organism>
<keyword evidence="1" id="KW-1003">Cell membrane</keyword>
<keyword evidence="2 7" id="KW-0732">Signal</keyword>
<evidence type="ECO:0000256" key="7">
    <source>
        <dbReference type="SAM" id="SignalP"/>
    </source>
</evidence>